<dbReference type="Pfam" id="PF01557">
    <property type="entry name" value="FAA_hydrolase"/>
    <property type="match status" value="1"/>
</dbReference>
<dbReference type="InterPro" id="IPR036663">
    <property type="entry name" value="Fumarylacetoacetase_C_sf"/>
</dbReference>
<proteinExistence type="predicted"/>
<keyword evidence="1" id="KW-0479">Metal-binding</keyword>
<name>A0ABU4CSX9_RHOJO</name>
<dbReference type="RefSeq" id="WP_317571677.1">
    <property type="nucleotide sequence ID" value="NZ_JAWLKA010000043.1"/>
</dbReference>
<organism evidence="3 4">
    <name type="scientific">Rhodococcus jostii</name>
    <dbReference type="NCBI Taxonomy" id="132919"/>
    <lineage>
        <taxon>Bacteria</taxon>
        <taxon>Bacillati</taxon>
        <taxon>Actinomycetota</taxon>
        <taxon>Actinomycetes</taxon>
        <taxon>Mycobacteriales</taxon>
        <taxon>Nocardiaceae</taxon>
        <taxon>Rhodococcus</taxon>
    </lineage>
</organism>
<accession>A0ABU4CSX9</accession>
<evidence type="ECO:0000313" key="3">
    <source>
        <dbReference type="EMBL" id="MDV6286684.1"/>
    </source>
</evidence>
<feature type="domain" description="Fumarylacetoacetase-like C-terminal" evidence="2">
    <location>
        <begin position="65"/>
        <end position="272"/>
    </location>
</feature>
<protein>
    <submittedName>
        <fullName evidence="3">Fumarylacetoacetate hydrolase family protein</fullName>
    </submittedName>
</protein>
<gene>
    <name evidence="3" type="ORF">R3Q59_40120</name>
</gene>
<reference evidence="3 4" key="1">
    <citation type="submission" date="2023-10" db="EMBL/GenBank/DDBJ databases">
        <title>Development of a sustainable strategy for remediation of hydrocarbon-contaminated territories based on the waste exchange concept.</title>
        <authorList>
            <person name="Krivoruchko A."/>
        </authorList>
    </citation>
    <scope>NUCLEOTIDE SEQUENCE [LARGE SCALE GENOMIC DNA]</scope>
    <source>
        <strain evidence="3 4">IEGM 60</strain>
    </source>
</reference>
<evidence type="ECO:0000259" key="2">
    <source>
        <dbReference type="Pfam" id="PF01557"/>
    </source>
</evidence>
<dbReference type="Gene3D" id="3.90.850.10">
    <property type="entry name" value="Fumarylacetoacetase-like, C-terminal domain"/>
    <property type="match status" value="1"/>
</dbReference>
<dbReference type="PANTHER" id="PTHR11820">
    <property type="entry name" value="ACYLPYRUVASE"/>
    <property type="match status" value="1"/>
</dbReference>
<keyword evidence="4" id="KW-1185">Reference proteome</keyword>
<dbReference type="EMBL" id="JAWLKA010000043">
    <property type="protein sequence ID" value="MDV6286684.1"/>
    <property type="molecule type" value="Genomic_DNA"/>
</dbReference>
<sequence>MRLIGYLENGVRHIGALDGDKVAPLGTAAAFYSDTAAALAAEPAGPSLNLADLEQAPAVPETARVFILGINYLSHAEESKRLGDLDLPKHPFVIGRFGSTLVADGTEIPVPLNEGLDWECELAAVIGEKIWAATEDNAQRHVFGYTGFNDVTARAKQLETPSMTLGKNPDKSAPIGPVIVTADELPDPTGLRVQTRVNGVTKQDGNTRDLLFSVGQIIEYITDTITLLPGDVIATGTPTGVGAGRKPPESLHPGDVVEVEVEKIGILRNTIVDRSKSHE</sequence>
<dbReference type="SUPFAM" id="SSF56529">
    <property type="entry name" value="FAH"/>
    <property type="match status" value="1"/>
</dbReference>
<keyword evidence="3" id="KW-0378">Hydrolase</keyword>
<dbReference type="PANTHER" id="PTHR11820:SF112">
    <property type="entry name" value="FUMARYLACETOACETATE HYDROLASE FAMILY PROTEIN (AFU_ORTHOLOGUE AFUA_1G02370)-RELATED"/>
    <property type="match status" value="1"/>
</dbReference>
<evidence type="ECO:0000256" key="1">
    <source>
        <dbReference type="ARBA" id="ARBA00022723"/>
    </source>
</evidence>
<comment type="caution">
    <text evidence="3">The sequence shown here is derived from an EMBL/GenBank/DDBJ whole genome shotgun (WGS) entry which is preliminary data.</text>
</comment>
<evidence type="ECO:0000313" key="4">
    <source>
        <dbReference type="Proteomes" id="UP001185737"/>
    </source>
</evidence>
<dbReference type="InterPro" id="IPR011234">
    <property type="entry name" value="Fumarylacetoacetase-like_C"/>
</dbReference>
<dbReference type="GO" id="GO:0016787">
    <property type="term" value="F:hydrolase activity"/>
    <property type="evidence" value="ECO:0007669"/>
    <property type="project" value="UniProtKB-KW"/>
</dbReference>
<dbReference type="Proteomes" id="UP001185737">
    <property type="component" value="Unassembled WGS sequence"/>
</dbReference>